<feature type="signal peptide" evidence="1">
    <location>
        <begin position="1"/>
        <end position="19"/>
    </location>
</feature>
<dbReference type="EMBL" id="SWKV01000064">
    <property type="protein sequence ID" value="KAF3034770.1"/>
    <property type="molecule type" value="Genomic_DNA"/>
</dbReference>
<organism evidence="3 4">
    <name type="scientific">Didymella heteroderae</name>
    <dbReference type="NCBI Taxonomy" id="1769908"/>
    <lineage>
        <taxon>Eukaryota</taxon>
        <taxon>Fungi</taxon>
        <taxon>Dikarya</taxon>
        <taxon>Ascomycota</taxon>
        <taxon>Pezizomycotina</taxon>
        <taxon>Dothideomycetes</taxon>
        <taxon>Pleosporomycetidae</taxon>
        <taxon>Pleosporales</taxon>
        <taxon>Pleosporineae</taxon>
        <taxon>Didymellaceae</taxon>
        <taxon>Didymella</taxon>
    </lineage>
</organism>
<name>A0A9P4WKB1_9PLEO</name>
<evidence type="ECO:0000259" key="2">
    <source>
        <dbReference type="Pfam" id="PF24476"/>
    </source>
</evidence>
<dbReference type="Pfam" id="PF24476">
    <property type="entry name" value="DUF7580"/>
    <property type="match status" value="1"/>
</dbReference>
<keyword evidence="4" id="KW-1185">Reference proteome</keyword>
<feature type="chain" id="PRO_5040430980" description="DUF7580 domain-containing protein" evidence="1">
    <location>
        <begin position="20"/>
        <end position="247"/>
    </location>
</feature>
<evidence type="ECO:0000313" key="4">
    <source>
        <dbReference type="Proteomes" id="UP000758155"/>
    </source>
</evidence>
<dbReference type="PANTHER" id="PTHR35186:SF4">
    <property type="entry name" value="PRION-INHIBITION AND PROPAGATION HELO DOMAIN-CONTAINING PROTEIN"/>
    <property type="match status" value="1"/>
</dbReference>
<dbReference type="OrthoDB" id="3565018at2759"/>
<evidence type="ECO:0000256" key="1">
    <source>
        <dbReference type="SAM" id="SignalP"/>
    </source>
</evidence>
<evidence type="ECO:0000313" key="3">
    <source>
        <dbReference type="EMBL" id="KAF3034770.1"/>
    </source>
</evidence>
<accession>A0A9P4WKB1</accession>
<dbReference type="Proteomes" id="UP000758155">
    <property type="component" value="Unassembled WGS sequence"/>
</dbReference>
<keyword evidence="1" id="KW-0732">Signal</keyword>
<feature type="domain" description="DUF7580" evidence="2">
    <location>
        <begin position="103"/>
        <end position="242"/>
    </location>
</feature>
<dbReference type="AlphaFoldDB" id="A0A9P4WKB1"/>
<gene>
    <name evidence="3" type="ORF">E8E12_001206</name>
</gene>
<dbReference type="InterPro" id="IPR056002">
    <property type="entry name" value="DUF7580"/>
</dbReference>
<sequence>MSGIEVAGLVLGALPLLLAGLEFYAEGIAVTKRYWKYREEVNSLLDDLRAENAVYQNSIESLLLGVVDAKDVTEFLANPGGELWKTPGFERRLRKRLGTSYDPYLSTVLKLRTTAEKFKEKLKLGDSGQLTIPKRLGRMIRNQPLFALGVALIELWYGESLSELHEDEDGSLDPSDLQGSLLTKFNTADRLADELADDAGTKYSDAIRRCIRCDFSLRVNSLEDVHFQKAVFQGVVFKLKESYDFMG</sequence>
<dbReference type="PANTHER" id="PTHR35186">
    <property type="entry name" value="ANK_REP_REGION DOMAIN-CONTAINING PROTEIN"/>
    <property type="match status" value="1"/>
</dbReference>
<proteinExistence type="predicted"/>
<protein>
    <recommendedName>
        <fullName evidence="2">DUF7580 domain-containing protein</fullName>
    </recommendedName>
</protein>
<reference evidence="3" key="1">
    <citation type="submission" date="2019-04" db="EMBL/GenBank/DDBJ databases">
        <title>Sequencing of skin fungus with MAO and IRED activity.</title>
        <authorList>
            <person name="Marsaioli A.J."/>
            <person name="Bonatto J.M.C."/>
            <person name="Reis Junior O."/>
        </authorList>
    </citation>
    <scope>NUCLEOTIDE SEQUENCE</scope>
    <source>
        <strain evidence="3">28M1</strain>
    </source>
</reference>
<comment type="caution">
    <text evidence="3">The sequence shown here is derived from an EMBL/GenBank/DDBJ whole genome shotgun (WGS) entry which is preliminary data.</text>
</comment>